<proteinExistence type="predicted"/>
<organism evidence="2">
    <name type="scientific">Nicotiana tabacum</name>
    <name type="common">Common tobacco</name>
    <dbReference type="NCBI Taxonomy" id="4097"/>
    <lineage>
        <taxon>Eukaryota</taxon>
        <taxon>Viridiplantae</taxon>
        <taxon>Streptophyta</taxon>
        <taxon>Embryophyta</taxon>
        <taxon>Tracheophyta</taxon>
        <taxon>Spermatophyta</taxon>
        <taxon>Magnoliopsida</taxon>
        <taxon>eudicotyledons</taxon>
        <taxon>Gunneridae</taxon>
        <taxon>Pentapetalae</taxon>
        <taxon>asterids</taxon>
        <taxon>lamiids</taxon>
        <taxon>Solanales</taxon>
        <taxon>Solanaceae</taxon>
        <taxon>Nicotianoideae</taxon>
        <taxon>Nicotianeae</taxon>
        <taxon>Nicotiana</taxon>
    </lineage>
</organism>
<feature type="region of interest" description="Disordered" evidence="1">
    <location>
        <begin position="1"/>
        <end position="28"/>
    </location>
</feature>
<reference evidence="2" key="1">
    <citation type="submission" date="2025-08" db="UniProtKB">
        <authorList>
            <consortium name="RefSeq"/>
        </authorList>
    </citation>
    <scope>IDENTIFICATION</scope>
</reference>
<gene>
    <name evidence="2" type="primary">LOC107818538</name>
</gene>
<dbReference type="AlphaFoldDB" id="A0A1S4CGF7"/>
<dbReference type="RefSeq" id="XP_016500054.1">
    <property type="nucleotide sequence ID" value="XM_016644568.1"/>
</dbReference>
<evidence type="ECO:0000256" key="1">
    <source>
        <dbReference type="SAM" id="MobiDB-lite"/>
    </source>
</evidence>
<name>A0A1S4CGF7_TOBAC</name>
<evidence type="ECO:0000313" key="2">
    <source>
        <dbReference type="RefSeq" id="XP_016500054.1"/>
    </source>
</evidence>
<protein>
    <submittedName>
        <fullName evidence="2">Uncharacterized protein isoform X3</fullName>
    </submittedName>
</protein>
<sequence>MGKNGFIREEAEERRKASISHSDTSAAARQLQPHQYTAVVGLSPACQILPLFSSQDGVQKQACLGSNGPSGYIAI</sequence>
<accession>A0A1S4CGF7</accession>
<feature type="compositionally biased region" description="Polar residues" evidence="1">
    <location>
        <begin position="19"/>
        <end position="28"/>
    </location>
</feature>
<dbReference type="OrthoDB" id="10262250at2759"/>
<feature type="compositionally biased region" description="Basic and acidic residues" evidence="1">
    <location>
        <begin position="1"/>
        <end position="16"/>
    </location>
</feature>